<keyword evidence="3" id="KW-0732">Signal</keyword>
<dbReference type="OrthoDB" id="2019384at2759"/>
<dbReference type="SMART" id="SM00020">
    <property type="entry name" value="Tryp_SPc"/>
    <property type="match status" value="1"/>
</dbReference>
<evidence type="ECO:0000259" key="4">
    <source>
        <dbReference type="PROSITE" id="PS50240"/>
    </source>
</evidence>
<dbReference type="InParanoid" id="A0A6P8Y5I7"/>
<dbReference type="PROSITE" id="PS50240">
    <property type="entry name" value="TRYPSIN_DOM"/>
    <property type="match status" value="1"/>
</dbReference>
<dbReference type="FunFam" id="2.40.10.10:FF:000068">
    <property type="entry name" value="transmembrane protease serine 2"/>
    <property type="match status" value="1"/>
</dbReference>
<proteinExistence type="predicted"/>
<dbReference type="Gene3D" id="4.10.400.10">
    <property type="entry name" value="Low-density Lipoprotein Receptor"/>
    <property type="match status" value="2"/>
</dbReference>
<dbReference type="AlphaFoldDB" id="A0A6P8Y5I7"/>
<dbReference type="GO" id="GO:0004252">
    <property type="term" value="F:serine-type endopeptidase activity"/>
    <property type="evidence" value="ECO:0007669"/>
    <property type="project" value="InterPro"/>
</dbReference>
<sequence length="667" mass="71996">MELAIAVRLYLALALCGLVLSAGNRCPYQDGFKKFRCDNGECTPASWVCNGVVDGCKDGSDEKASKCDSVPSTKLSVGQRVTVRVHYKEEFGPVEFHLCDGGQCSRLWVPGAVPGGQLTFSALTRCNARGRYCSGGNYNSGARPAEHFRSGYLVFEAERRAGQLAVWLQGHPDKVATLPAPSASSDTLNVRPDHWNNDMPAAFINDTCDYEDGFKKYRCNSGECTPASWVCNGDVDGCSDGSDEIAAMCDKVPTKTLSVGQRVTVRVHYKEEFGPVEFHLCDGGQCSRLWVPGAVPSGQLTYSALTGCNARGRYCTGGNYNSGARPAEHFRSGYLVFEAERRAGQLAVWLQGHPDKVATLPAPSASSDTLNVRPDHWNSDMPVTFGDVSTVSRRPAGAVIVPFEGVAQCGFASASGQAFIVKGKNASLSEFPWHAGLYVASVQVCGGSLVLPRVIVTAAHCLFTNGQYGSQLDANDLQVSVGSPFRDWDRSTPEAQRRNVSRLVPHPRYRGFPRNYADDIGLVVLQSPVDFNAYVVPICVDWVGSAVPRPSENSVGKVVGWGRTEDRSPSPVLQSAELPFIPFDKCAAAVPSTFLPFLTNDKFCAGHVDGATVAPGDSGGGLAFQHGDRWFLMGIVSVGVPRKLSYSAFTDVHEYRSWLNEVVKPFA</sequence>
<feature type="domain" description="Peptidase S1" evidence="4">
    <location>
        <begin position="420"/>
        <end position="664"/>
    </location>
</feature>
<dbReference type="Pfam" id="PF00089">
    <property type="entry name" value="Trypsin"/>
    <property type="match status" value="1"/>
</dbReference>
<dbReference type="InterPro" id="IPR001314">
    <property type="entry name" value="Peptidase_S1A"/>
</dbReference>
<evidence type="ECO:0000256" key="3">
    <source>
        <dbReference type="SAM" id="SignalP"/>
    </source>
</evidence>
<protein>
    <submittedName>
        <fullName evidence="6">Modular serine protease-like</fullName>
    </submittedName>
</protein>
<dbReference type="CDD" id="cd00112">
    <property type="entry name" value="LDLa"/>
    <property type="match status" value="2"/>
</dbReference>
<dbReference type="SUPFAM" id="SSF57424">
    <property type="entry name" value="LDL receptor-like module"/>
    <property type="match status" value="2"/>
</dbReference>
<gene>
    <name evidence="6" type="primary">LOC117639895</name>
</gene>
<dbReference type="GO" id="GO:0006508">
    <property type="term" value="P:proteolysis"/>
    <property type="evidence" value="ECO:0007669"/>
    <property type="project" value="InterPro"/>
</dbReference>
<dbReference type="InterPro" id="IPR002172">
    <property type="entry name" value="LDrepeatLR_classA_rpt"/>
</dbReference>
<feature type="signal peptide" evidence="3">
    <location>
        <begin position="1"/>
        <end position="21"/>
    </location>
</feature>
<dbReference type="InterPro" id="IPR043504">
    <property type="entry name" value="Peptidase_S1_PA_chymotrypsin"/>
</dbReference>
<comment type="caution">
    <text evidence="2">Lacks conserved residue(s) required for the propagation of feature annotation.</text>
</comment>
<dbReference type="PROSITE" id="PS00134">
    <property type="entry name" value="TRYPSIN_HIS"/>
    <property type="match status" value="1"/>
</dbReference>
<organism evidence="6">
    <name type="scientific">Thrips palmi</name>
    <name type="common">Melon thrips</name>
    <dbReference type="NCBI Taxonomy" id="161013"/>
    <lineage>
        <taxon>Eukaryota</taxon>
        <taxon>Metazoa</taxon>
        <taxon>Ecdysozoa</taxon>
        <taxon>Arthropoda</taxon>
        <taxon>Hexapoda</taxon>
        <taxon>Insecta</taxon>
        <taxon>Pterygota</taxon>
        <taxon>Neoptera</taxon>
        <taxon>Paraneoptera</taxon>
        <taxon>Thysanoptera</taxon>
        <taxon>Terebrantia</taxon>
        <taxon>Thripoidea</taxon>
        <taxon>Thripidae</taxon>
        <taxon>Thrips</taxon>
    </lineage>
</organism>
<dbReference type="InterPro" id="IPR036055">
    <property type="entry name" value="LDL_receptor-like_sf"/>
</dbReference>
<evidence type="ECO:0000256" key="1">
    <source>
        <dbReference type="ARBA" id="ARBA00023157"/>
    </source>
</evidence>
<dbReference type="InterPro" id="IPR001254">
    <property type="entry name" value="Trypsin_dom"/>
</dbReference>
<dbReference type="CDD" id="cd00190">
    <property type="entry name" value="Tryp_SPc"/>
    <property type="match status" value="1"/>
</dbReference>
<dbReference type="Gene3D" id="2.40.10.10">
    <property type="entry name" value="Trypsin-like serine proteases"/>
    <property type="match status" value="1"/>
</dbReference>
<reference evidence="6" key="1">
    <citation type="submission" date="2025-08" db="UniProtKB">
        <authorList>
            <consortium name="RefSeq"/>
        </authorList>
    </citation>
    <scope>IDENTIFICATION</scope>
    <source>
        <tissue evidence="6">Total insect</tissue>
    </source>
</reference>
<keyword evidence="5" id="KW-1185">Reference proteome</keyword>
<accession>A0A6P8Y5I7</accession>
<name>A0A6P8Y5I7_THRPL</name>
<evidence type="ECO:0000313" key="6">
    <source>
        <dbReference type="RefSeq" id="XP_034231755.1"/>
    </source>
</evidence>
<dbReference type="Pfam" id="PF00057">
    <property type="entry name" value="Ldl_recept_a"/>
    <property type="match status" value="2"/>
</dbReference>
<dbReference type="PANTHER" id="PTHR24252:SF7">
    <property type="entry name" value="HYALIN"/>
    <property type="match status" value="1"/>
</dbReference>
<dbReference type="PROSITE" id="PS50068">
    <property type="entry name" value="LDLRA_2"/>
    <property type="match status" value="2"/>
</dbReference>
<keyword evidence="1" id="KW-1015">Disulfide bond</keyword>
<evidence type="ECO:0000256" key="2">
    <source>
        <dbReference type="PROSITE-ProRule" id="PRU00124"/>
    </source>
</evidence>
<dbReference type="SUPFAM" id="SSF50494">
    <property type="entry name" value="Trypsin-like serine proteases"/>
    <property type="match status" value="1"/>
</dbReference>
<dbReference type="Proteomes" id="UP000515158">
    <property type="component" value="Unplaced"/>
</dbReference>
<dbReference type="SMART" id="SM00192">
    <property type="entry name" value="LDLa"/>
    <property type="match status" value="2"/>
</dbReference>
<dbReference type="RefSeq" id="XP_034231755.1">
    <property type="nucleotide sequence ID" value="XM_034375864.1"/>
</dbReference>
<dbReference type="GeneID" id="117639895"/>
<dbReference type="FunCoup" id="A0A6P8Y5I7">
    <property type="interactions" value="60"/>
</dbReference>
<dbReference type="PANTHER" id="PTHR24252">
    <property type="entry name" value="ACROSIN-RELATED"/>
    <property type="match status" value="1"/>
</dbReference>
<dbReference type="InterPro" id="IPR018114">
    <property type="entry name" value="TRYPSIN_HIS"/>
</dbReference>
<evidence type="ECO:0000313" key="5">
    <source>
        <dbReference type="Proteomes" id="UP000515158"/>
    </source>
</evidence>
<feature type="chain" id="PRO_5027895912" evidence="3">
    <location>
        <begin position="22"/>
        <end position="667"/>
    </location>
</feature>
<dbReference type="InterPro" id="IPR009003">
    <property type="entry name" value="Peptidase_S1_PA"/>
</dbReference>
<dbReference type="KEGG" id="tpal:117639895"/>
<dbReference type="PRINTS" id="PR00722">
    <property type="entry name" value="CHYMOTRYPSIN"/>
</dbReference>